<protein>
    <submittedName>
        <fullName evidence="1">Uncharacterized protein</fullName>
    </submittedName>
</protein>
<evidence type="ECO:0000313" key="2">
    <source>
        <dbReference type="Proteomes" id="UP000584642"/>
    </source>
</evidence>
<dbReference type="Proteomes" id="UP000584642">
    <property type="component" value="Unassembled WGS sequence"/>
</dbReference>
<sequence>MKRSTAAERRARALAESIDAAAAELLVTGPVPPAVVARVMAELEDEWSRTARVGDQRRPGR</sequence>
<evidence type="ECO:0000313" key="1">
    <source>
        <dbReference type="EMBL" id="NYZ23463.1"/>
    </source>
</evidence>
<dbReference type="EMBL" id="JABFDB010000027">
    <property type="protein sequence ID" value="NYZ23463.1"/>
    <property type="molecule type" value="Genomic_DNA"/>
</dbReference>
<name>A0ABX2TK30_9PROT</name>
<accession>A0ABX2TK30</accession>
<comment type="caution">
    <text evidence="1">The sequence shown here is derived from an EMBL/GenBank/DDBJ whole genome shotgun (WGS) entry which is preliminary data.</text>
</comment>
<keyword evidence="2" id="KW-1185">Reference proteome</keyword>
<organism evidence="1 2">
    <name type="scientific">Azospirillum oleiclasticum</name>
    <dbReference type="NCBI Taxonomy" id="2735135"/>
    <lineage>
        <taxon>Bacteria</taxon>
        <taxon>Pseudomonadati</taxon>
        <taxon>Pseudomonadota</taxon>
        <taxon>Alphaproteobacteria</taxon>
        <taxon>Rhodospirillales</taxon>
        <taxon>Azospirillaceae</taxon>
        <taxon>Azospirillum</taxon>
    </lineage>
</organism>
<gene>
    <name evidence="1" type="ORF">HND93_27505</name>
</gene>
<proteinExistence type="predicted"/>
<dbReference type="RefSeq" id="WP_180285238.1">
    <property type="nucleotide sequence ID" value="NZ_JABFDB010000027.1"/>
</dbReference>
<reference evidence="1 2" key="1">
    <citation type="submission" date="2020-05" db="EMBL/GenBank/DDBJ databases">
        <title>Azospirillum oleiclasticum sp. nov, a nitrogen-fixing and heavy crude oil-emulsifying bacterium isolated from the crude oil of Yumen Oilfield.</title>
        <authorList>
            <person name="Wu D."/>
            <person name="Cai M."/>
            <person name="Zhang X."/>
        </authorList>
    </citation>
    <scope>NUCLEOTIDE SEQUENCE [LARGE SCALE GENOMIC DNA]</scope>
    <source>
        <strain evidence="1 2">ROY-1-1-2</strain>
    </source>
</reference>